<dbReference type="EMBL" id="DXFZ01000023">
    <property type="protein sequence ID" value="HIW95204.1"/>
    <property type="molecule type" value="Genomic_DNA"/>
</dbReference>
<dbReference type="NCBIfam" id="TIGR03071">
    <property type="entry name" value="couple_hipA"/>
    <property type="match status" value="1"/>
</dbReference>
<keyword evidence="2" id="KW-0808">Transferase</keyword>
<reference evidence="6" key="2">
    <citation type="submission" date="2021-04" db="EMBL/GenBank/DDBJ databases">
        <authorList>
            <person name="Gilroy R."/>
        </authorList>
    </citation>
    <scope>NUCLEOTIDE SEQUENCE</scope>
    <source>
        <strain evidence="6">4376</strain>
    </source>
</reference>
<keyword evidence="3" id="KW-0418">Kinase</keyword>
<dbReference type="Pfam" id="PF13657">
    <property type="entry name" value="Couple_hipA"/>
    <property type="match status" value="1"/>
</dbReference>
<evidence type="ECO:0000256" key="3">
    <source>
        <dbReference type="ARBA" id="ARBA00022777"/>
    </source>
</evidence>
<evidence type="ECO:0000259" key="4">
    <source>
        <dbReference type="Pfam" id="PF07804"/>
    </source>
</evidence>
<dbReference type="PANTHER" id="PTHR37419:SF1">
    <property type="entry name" value="SERINE_THREONINE-PROTEIN KINASE TOXIN HIPA"/>
    <property type="match status" value="1"/>
</dbReference>
<accession>A0A9D1UPA7</accession>
<comment type="caution">
    <text evidence="6">The sequence shown here is derived from an EMBL/GenBank/DDBJ whole genome shotgun (WGS) entry which is preliminary data.</text>
</comment>
<organism evidence="6 7">
    <name type="scientific">Candidatus Corynebacterium gallistercoris</name>
    <dbReference type="NCBI Taxonomy" id="2838530"/>
    <lineage>
        <taxon>Bacteria</taxon>
        <taxon>Bacillati</taxon>
        <taxon>Actinomycetota</taxon>
        <taxon>Actinomycetes</taxon>
        <taxon>Mycobacteriales</taxon>
        <taxon>Corynebacteriaceae</taxon>
        <taxon>Corynebacterium</taxon>
    </lineage>
</organism>
<dbReference type="InterPro" id="IPR052028">
    <property type="entry name" value="HipA_Ser/Thr_kinase"/>
</dbReference>
<dbReference type="GO" id="GO:0005829">
    <property type="term" value="C:cytosol"/>
    <property type="evidence" value="ECO:0007669"/>
    <property type="project" value="TreeGrafter"/>
</dbReference>
<reference evidence="6" key="1">
    <citation type="journal article" date="2021" name="PeerJ">
        <title>Extensive microbial diversity within the chicken gut microbiome revealed by metagenomics and culture.</title>
        <authorList>
            <person name="Gilroy R."/>
            <person name="Ravi A."/>
            <person name="Getino M."/>
            <person name="Pursley I."/>
            <person name="Horton D.L."/>
            <person name="Alikhan N.F."/>
            <person name="Baker D."/>
            <person name="Gharbi K."/>
            <person name="Hall N."/>
            <person name="Watson M."/>
            <person name="Adriaenssens E.M."/>
            <person name="Foster-Nyarko E."/>
            <person name="Jarju S."/>
            <person name="Secka A."/>
            <person name="Antonio M."/>
            <person name="Oren A."/>
            <person name="Chaudhuri R.R."/>
            <person name="La Ragione R."/>
            <person name="Hildebrand F."/>
            <person name="Pallen M.J."/>
        </authorList>
    </citation>
    <scope>NUCLEOTIDE SEQUENCE</scope>
    <source>
        <strain evidence="6">4376</strain>
    </source>
</reference>
<gene>
    <name evidence="6" type="ORF">H9867_01765</name>
</gene>
<evidence type="ECO:0000313" key="6">
    <source>
        <dbReference type="EMBL" id="HIW95204.1"/>
    </source>
</evidence>
<evidence type="ECO:0000256" key="1">
    <source>
        <dbReference type="ARBA" id="ARBA00010164"/>
    </source>
</evidence>
<name>A0A9D1UPA7_9CORY</name>
<proteinExistence type="inferred from homology"/>
<dbReference type="AlphaFoldDB" id="A0A9D1UPA7"/>
<dbReference type="Proteomes" id="UP000824189">
    <property type="component" value="Unassembled WGS sequence"/>
</dbReference>
<feature type="domain" description="HipA N-terminal subdomain 1" evidence="5">
    <location>
        <begin position="19"/>
        <end position="114"/>
    </location>
</feature>
<comment type="similarity">
    <text evidence="1">Belongs to the HipA Ser/Thr kinase family.</text>
</comment>
<dbReference type="PANTHER" id="PTHR37419">
    <property type="entry name" value="SERINE/THREONINE-PROTEIN KINASE TOXIN HIPA"/>
    <property type="match status" value="1"/>
</dbReference>
<dbReference type="InterPro" id="IPR017508">
    <property type="entry name" value="HipA_N1"/>
</dbReference>
<dbReference type="Pfam" id="PF07804">
    <property type="entry name" value="HipA_C"/>
    <property type="match status" value="1"/>
</dbReference>
<dbReference type="Gene3D" id="1.10.1070.20">
    <property type="match status" value="1"/>
</dbReference>
<dbReference type="GO" id="GO:0004674">
    <property type="term" value="F:protein serine/threonine kinase activity"/>
    <property type="evidence" value="ECO:0007669"/>
    <property type="project" value="TreeGrafter"/>
</dbReference>
<evidence type="ECO:0000256" key="2">
    <source>
        <dbReference type="ARBA" id="ARBA00022679"/>
    </source>
</evidence>
<protein>
    <submittedName>
        <fullName evidence="6">HipA domain-containing protein</fullName>
    </submittedName>
</protein>
<feature type="domain" description="HipA-like C-terminal" evidence="4">
    <location>
        <begin position="148"/>
        <end position="361"/>
    </location>
</feature>
<evidence type="ECO:0000313" key="7">
    <source>
        <dbReference type="Proteomes" id="UP000824189"/>
    </source>
</evidence>
<dbReference type="InterPro" id="IPR012893">
    <property type="entry name" value="HipA-like_C"/>
</dbReference>
<evidence type="ECO:0000259" key="5">
    <source>
        <dbReference type="Pfam" id="PF13657"/>
    </source>
</evidence>
<sequence>MGKKSAHTIEDLKFVSTADVYKGGALAGRLWRDEKGAVAYKYMDEYDGPDVAETLPRGVGTTAVEGGGVPAFFAGLLPEGHRLTVLRKAAKVSADDELTLLLAIGNDVPGDVQITPEGVVPKAPTALAMGNIGEMDFRKLTDSVDGVGIAGVQDKASAAMVNAPVNVDGCHAILKIDPPEHENLVVNEALHLTHARKLGVPVADAAVVRDRNGLKGLLVERFDRLPDGTRLAMEDAAQLMGILPAKKYQVSSEELVRAVKDVVDAPMLAARNLYLQFLFAWLTGNGDLHAKNVSVLQDVTGRWAVAPMYDLPCTLVYRDMTMALPIAGKSKNLRAAHWKEFAGAIGLPEAAARSVVRRVFAVAQGVDLSSLPFDGSPLYGAERELRFRRAEAEKLLG</sequence>